<name>A0A7Y9FSF3_9SPHN</name>
<reference evidence="1 2" key="1">
    <citation type="submission" date="2020-08" db="EMBL/GenBank/DDBJ databases">
        <title>The Agave Microbiome: Exploring the role of microbial communities in plant adaptations to desert environments.</title>
        <authorList>
            <person name="Partida-Martinez L.P."/>
        </authorList>
    </citation>
    <scope>NUCLEOTIDE SEQUENCE [LARGE SCALE GENOMIC DNA]</scope>
    <source>
        <strain evidence="1 2">AS2.3</strain>
    </source>
</reference>
<dbReference type="EMBL" id="JACCBY010000005">
    <property type="protein sequence ID" value="NYD91411.1"/>
    <property type="molecule type" value="Genomic_DNA"/>
</dbReference>
<accession>A0A7Y9FSF3</accession>
<keyword evidence="2" id="KW-1185">Reference proteome</keyword>
<dbReference type="Proteomes" id="UP000517753">
    <property type="component" value="Unassembled WGS sequence"/>
</dbReference>
<protein>
    <submittedName>
        <fullName evidence="1">Uncharacterized protein</fullName>
    </submittedName>
</protein>
<proteinExistence type="predicted"/>
<comment type="caution">
    <text evidence="1">The sequence shown here is derived from an EMBL/GenBank/DDBJ whole genome shotgun (WGS) entry which is preliminary data.</text>
</comment>
<evidence type="ECO:0000313" key="2">
    <source>
        <dbReference type="Proteomes" id="UP000517753"/>
    </source>
</evidence>
<sequence length="61" mass="6688">MINVAQTRAQIEAIEGEALIVPKQQLFEMLSEVELGQHARRALTNVRSLVNIASSVSRAQA</sequence>
<gene>
    <name evidence="1" type="ORF">HD841_003219</name>
</gene>
<organism evidence="1 2">
    <name type="scientific">Sphingomonas melonis</name>
    <dbReference type="NCBI Taxonomy" id="152682"/>
    <lineage>
        <taxon>Bacteria</taxon>
        <taxon>Pseudomonadati</taxon>
        <taxon>Pseudomonadota</taxon>
        <taxon>Alphaproteobacteria</taxon>
        <taxon>Sphingomonadales</taxon>
        <taxon>Sphingomonadaceae</taxon>
        <taxon>Sphingomonas</taxon>
    </lineage>
</organism>
<evidence type="ECO:0000313" key="1">
    <source>
        <dbReference type="EMBL" id="NYD91411.1"/>
    </source>
</evidence>
<dbReference type="RefSeq" id="WP_179509837.1">
    <property type="nucleotide sequence ID" value="NZ_JACCBY010000005.1"/>
</dbReference>
<dbReference type="AlphaFoldDB" id="A0A7Y9FSF3"/>